<protein>
    <recommendedName>
        <fullName evidence="3">Tyrosine kinase</fullName>
    </recommendedName>
</protein>
<organism evidence="2">
    <name type="scientific">Proteus mirabilis</name>
    <dbReference type="NCBI Taxonomy" id="584"/>
    <lineage>
        <taxon>Bacteria</taxon>
        <taxon>Pseudomonadati</taxon>
        <taxon>Pseudomonadota</taxon>
        <taxon>Gammaproteobacteria</taxon>
        <taxon>Enterobacterales</taxon>
        <taxon>Morganellaceae</taxon>
        <taxon>Proteus</taxon>
    </lineage>
</organism>
<accession>A0ABD5LX10</accession>
<dbReference type="InterPro" id="IPR050445">
    <property type="entry name" value="Bact_polysacc_biosynth/exp"/>
</dbReference>
<comment type="caution">
    <text evidence="2">The sequence shown here is derived from an EMBL/GenBank/DDBJ whole genome shotgun (WGS) entry which is preliminary data.</text>
</comment>
<evidence type="ECO:0000313" key="2">
    <source>
        <dbReference type="EMBL" id="MEY2344597.1"/>
    </source>
</evidence>
<dbReference type="PANTHER" id="PTHR32309">
    <property type="entry name" value="TYROSINE-PROTEIN KINASE"/>
    <property type="match status" value="1"/>
</dbReference>
<evidence type="ECO:0008006" key="3">
    <source>
        <dbReference type="Google" id="ProtNLM"/>
    </source>
</evidence>
<dbReference type="EMBL" id="JADQCH020000001">
    <property type="protein sequence ID" value="MEY2343414.1"/>
    <property type="molecule type" value="Genomic_DNA"/>
</dbReference>
<dbReference type="InterPro" id="IPR027417">
    <property type="entry name" value="P-loop_NTPase"/>
</dbReference>
<reference evidence="2" key="1">
    <citation type="submission" date="2021-05" db="EMBL/GenBank/DDBJ databases">
        <title>First report of NDM-5 and VEB-6 producing Proteus mirabilis isolated from blood of a sepsis patient in Kolkata, India.</title>
        <authorList>
            <person name="Halder G."/>
            <person name="Chaudhuri B."/>
            <person name="Dutta S."/>
        </authorList>
    </citation>
    <scope>NUCLEOTIDE SEQUENCE [LARGE SCALE GENOMIC DNA]</scope>
    <source>
        <strain evidence="2">7049</strain>
    </source>
</reference>
<proteinExistence type="predicted"/>
<sequence>MIDTAPILAITDSAIIGKYVGTSLLIAYYGVNTVKDVELSLKRFKQNDIEITGVILNGIDAKSDDYNYVYEY</sequence>
<dbReference type="PANTHER" id="PTHR32309:SF32">
    <property type="entry name" value="TYROSINE-PROTEIN KINASE ETK-RELATED"/>
    <property type="match status" value="1"/>
</dbReference>
<dbReference type="Gene3D" id="3.40.50.300">
    <property type="entry name" value="P-loop containing nucleotide triphosphate hydrolases"/>
    <property type="match status" value="1"/>
</dbReference>
<name>A0ABD5LX10_PROMI</name>
<dbReference type="AlphaFoldDB" id="A0ABD5LX10"/>
<gene>
    <name evidence="1" type="ORF">I3679_000115</name>
    <name evidence="2" type="ORF">I3679_013210</name>
</gene>
<dbReference type="EMBL" id="JADQCH020000001">
    <property type="protein sequence ID" value="MEY2344597.1"/>
    <property type="molecule type" value="Genomic_DNA"/>
</dbReference>
<evidence type="ECO:0000313" key="1">
    <source>
        <dbReference type="EMBL" id="MEY2343414.1"/>
    </source>
</evidence>